<feature type="non-terminal residue" evidence="1">
    <location>
        <position position="1"/>
    </location>
</feature>
<sequence length="48" mass="5624">YVLSGLSRYDMTHEVIGQGDTTRISIILRDELEEDRVKFGMGEEHRRD</sequence>
<dbReference type="EMBL" id="BRYB01001202">
    <property type="protein sequence ID" value="GMI20386.1"/>
    <property type="molecule type" value="Genomic_DNA"/>
</dbReference>
<organism evidence="1 2">
    <name type="scientific">Tetraparma gracilis</name>
    <dbReference type="NCBI Taxonomy" id="2962635"/>
    <lineage>
        <taxon>Eukaryota</taxon>
        <taxon>Sar</taxon>
        <taxon>Stramenopiles</taxon>
        <taxon>Ochrophyta</taxon>
        <taxon>Bolidophyceae</taxon>
        <taxon>Parmales</taxon>
        <taxon>Triparmaceae</taxon>
        <taxon>Tetraparma</taxon>
    </lineage>
</organism>
<accession>A0ABQ6M6A5</accession>
<protein>
    <submittedName>
        <fullName evidence="1">Uncharacterized protein</fullName>
    </submittedName>
</protein>
<name>A0ABQ6M6A5_9STRA</name>
<evidence type="ECO:0000313" key="2">
    <source>
        <dbReference type="Proteomes" id="UP001165060"/>
    </source>
</evidence>
<gene>
    <name evidence="1" type="ORF">TeGR_g5872</name>
</gene>
<dbReference type="Proteomes" id="UP001165060">
    <property type="component" value="Unassembled WGS sequence"/>
</dbReference>
<comment type="caution">
    <text evidence="1">The sequence shown here is derived from an EMBL/GenBank/DDBJ whole genome shotgun (WGS) entry which is preliminary data.</text>
</comment>
<reference evidence="1 2" key="1">
    <citation type="journal article" date="2023" name="Commun. Biol.">
        <title>Genome analysis of Parmales, the sister group of diatoms, reveals the evolutionary specialization of diatoms from phago-mixotrophs to photoautotrophs.</title>
        <authorList>
            <person name="Ban H."/>
            <person name="Sato S."/>
            <person name="Yoshikawa S."/>
            <person name="Yamada K."/>
            <person name="Nakamura Y."/>
            <person name="Ichinomiya M."/>
            <person name="Sato N."/>
            <person name="Blanc-Mathieu R."/>
            <person name="Endo H."/>
            <person name="Kuwata A."/>
            <person name="Ogata H."/>
        </authorList>
    </citation>
    <scope>NUCLEOTIDE SEQUENCE [LARGE SCALE GENOMIC DNA]</scope>
</reference>
<proteinExistence type="predicted"/>
<evidence type="ECO:0000313" key="1">
    <source>
        <dbReference type="EMBL" id="GMI20386.1"/>
    </source>
</evidence>
<keyword evidence="2" id="KW-1185">Reference proteome</keyword>